<feature type="binding site" evidence="7">
    <location>
        <position position="47"/>
    </location>
    <ligand>
        <name>NADP(+)</name>
        <dbReference type="ChEBI" id="CHEBI:58349"/>
    </ligand>
</feature>
<dbReference type="SUPFAM" id="SSF55347">
    <property type="entry name" value="Glyceraldehyde-3-phosphate dehydrogenase-like, C-terminal domain"/>
    <property type="match status" value="1"/>
</dbReference>
<dbReference type="EMBL" id="JBHTOA010000040">
    <property type="protein sequence ID" value="MFD1399764.1"/>
    <property type="molecule type" value="Genomic_DNA"/>
</dbReference>
<evidence type="ECO:0000256" key="3">
    <source>
        <dbReference type="ARBA" id="ARBA00022526"/>
    </source>
</evidence>
<feature type="binding site" evidence="7">
    <location>
        <position position="342"/>
    </location>
    <ligand>
        <name>substrate</name>
    </ligand>
</feature>
<comment type="function">
    <text evidence="7">Catalyzes the oxidation of glucose 6-phosphate to 6-phosphogluconolactone.</text>
</comment>
<evidence type="ECO:0000313" key="11">
    <source>
        <dbReference type="Proteomes" id="UP001597199"/>
    </source>
</evidence>
<keyword evidence="3 7" id="KW-0313">Glucose metabolism</keyword>
<dbReference type="SUPFAM" id="SSF51735">
    <property type="entry name" value="NAD(P)-binding Rossmann-fold domains"/>
    <property type="match status" value="1"/>
</dbReference>
<dbReference type="PANTHER" id="PTHR23429">
    <property type="entry name" value="GLUCOSE-6-PHOSPHATE 1-DEHYDROGENASE G6PD"/>
    <property type="match status" value="1"/>
</dbReference>
<dbReference type="NCBIfam" id="TIGR00871">
    <property type="entry name" value="zwf"/>
    <property type="match status" value="1"/>
</dbReference>
<dbReference type="GO" id="GO:0004345">
    <property type="term" value="F:glucose-6-phosphate dehydrogenase activity"/>
    <property type="evidence" value="ECO:0007669"/>
    <property type="project" value="UniProtKB-EC"/>
</dbReference>
<comment type="caution">
    <text evidence="7">Lacks conserved residue(s) required for the propagation of feature annotation.</text>
</comment>
<comment type="pathway">
    <text evidence="1 7">Carbohydrate degradation; pentose phosphate pathway; D-ribulose 5-phosphate from D-glucose 6-phosphate (oxidative stage): step 1/3.</text>
</comment>
<keyword evidence="6 7" id="KW-0119">Carbohydrate metabolism</keyword>
<keyword evidence="4 7" id="KW-0521">NADP</keyword>
<evidence type="ECO:0000313" key="10">
    <source>
        <dbReference type="EMBL" id="MFD1399764.1"/>
    </source>
</evidence>
<comment type="similarity">
    <text evidence="2 7">Belongs to the glucose-6-phosphate dehydrogenase family.</text>
</comment>
<name>A0ABW4BGY5_9LACO</name>
<evidence type="ECO:0000256" key="7">
    <source>
        <dbReference type="HAMAP-Rule" id="MF_00966"/>
    </source>
</evidence>
<dbReference type="Pfam" id="PF02781">
    <property type="entry name" value="G6PD_C"/>
    <property type="match status" value="1"/>
</dbReference>
<dbReference type="PROSITE" id="PS00069">
    <property type="entry name" value="G6P_DEHYDROGENASE"/>
    <property type="match status" value="1"/>
</dbReference>
<feature type="active site" description="Proton acceptor" evidence="7">
    <location>
        <position position="242"/>
    </location>
</feature>
<dbReference type="Gene3D" id="3.30.360.10">
    <property type="entry name" value="Dihydrodipicolinate Reductase, domain 2"/>
    <property type="match status" value="1"/>
</dbReference>
<evidence type="ECO:0000256" key="1">
    <source>
        <dbReference type="ARBA" id="ARBA00004937"/>
    </source>
</evidence>
<feature type="binding site" evidence="7">
    <location>
        <position position="184"/>
    </location>
    <ligand>
        <name>substrate</name>
    </ligand>
</feature>
<accession>A0ABW4BGY5</accession>
<comment type="caution">
    <text evidence="10">The sequence shown here is derived from an EMBL/GenBank/DDBJ whole genome shotgun (WGS) entry which is preliminary data.</text>
</comment>
<evidence type="ECO:0000256" key="2">
    <source>
        <dbReference type="ARBA" id="ARBA00009975"/>
    </source>
</evidence>
<evidence type="ECO:0000259" key="9">
    <source>
        <dbReference type="Pfam" id="PF02781"/>
    </source>
</evidence>
<proteinExistence type="inferred from homology"/>
<gene>
    <name evidence="7 10" type="primary">zwf</name>
    <name evidence="10" type="ORF">ACFQ41_10640</name>
</gene>
<dbReference type="Gene3D" id="3.40.50.720">
    <property type="entry name" value="NAD(P)-binding Rossmann-like Domain"/>
    <property type="match status" value="1"/>
</dbReference>
<feature type="binding site" evidence="7">
    <location>
        <position position="180"/>
    </location>
    <ligand>
        <name>substrate</name>
    </ligand>
</feature>
<evidence type="ECO:0000256" key="4">
    <source>
        <dbReference type="ARBA" id="ARBA00022857"/>
    </source>
</evidence>
<dbReference type="InterPro" id="IPR019796">
    <property type="entry name" value="G6P_DH_AS"/>
</dbReference>
<dbReference type="RefSeq" id="WP_204119119.1">
    <property type="nucleotide sequence ID" value="NZ_BOLV01000011.1"/>
</dbReference>
<dbReference type="PRINTS" id="PR00079">
    <property type="entry name" value="G6PDHDRGNASE"/>
</dbReference>
<dbReference type="Pfam" id="PF00479">
    <property type="entry name" value="G6PD_N"/>
    <property type="match status" value="1"/>
</dbReference>
<dbReference type="PANTHER" id="PTHR23429:SF0">
    <property type="entry name" value="GLUCOSE-6-PHOSPHATE 1-DEHYDROGENASE"/>
    <property type="match status" value="1"/>
</dbReference>
<feature type="binding site" evidence="7">
    <location>
        <position position="150"/>
    </location>
    <ligand>
        <name>NADP(+)</name>
        <dbReference type="ChEBI" id="CHEBI:58349"/>
    </ligand>
</feature>
<dbReference type="InterPro" id="IPR001282">
    <property type="entry name" value="G6P_DH"/>
</dbReference>
<dbReference type="HAMAP" id="MF_00966">
    <property type="entry name" value="G6PD"/>
    <property type="match status" value="1"/>
</dbReference>
<feature type="binding site" evidence="7">
    <location>
        <position position="347"/>
    </location>
    <ligand>
        <name>substrate</name>
    </ligand>
</feature>
<dbReference type="EC" id="1.1.1.49" evidence="7"/>
<feature type="binding site" evidence="7">
    <location>
        <position position="237"/>
    </location>
    <ligand>
        <name>substrate</name>
    </ligand>
</feature>
<evidence type="ECO:0000256" key="6">
    <source>
        <dbReference type="ARBA" id="ARBA00023277"/>
    </source>
</evidence>
<dbReference type="InterPro" id="IPR036291">
    <property type="entry name" value="NAD(P)-bd_dom_sf"/>
</dbReference>
<feature type="binding site" evidence="7">
    <location>
        <begin position="87"/>
        <end position="88"/>
    </location>
    <ligand>
        <name>NADP(+)</name>
        <dbReference type="ChEBI" id="CHEBI:58349"/>
    </ligand>
</feature>
<keyword evidence="11" id="KW-1185">Reference proteome</keyword>
<dbReference type="PIRSF" id="PIRSF000110">
    <property type="entry name" value="G6PD"/>
    <property type="match status" value="1"/>
</dbReference>
<evidence type="ECO:0000259" key="8">
    <source>
        <dbReference type="Pfam" id="PF00479"/>
    </source>
</evidence>
<feature type="domain" description="Glucose-6-phosphate dehydrogenase C-terminal" evidence="9">
    <location>
        <begin position="191"/>
        <end position="481"/>
    </location>
</feature>
<dbReference type="InterPro" id="IPR022674">
    <property type="entry name" value="G6P_DH_NAD-bd"/>
</dbReference>
<organism evidence="10 11">
    <name type="scientific">Lacticaseibacillus suilingensis</name>
    <dbReference type="NCBI Taxonomy" id="2799577"/>
    <lineage>
        <taxon>Bacteria</taxon>
        <taxon>Bacillati</taxon>
        <taxon>Bacillota</taxon>
        <taxon>Bacilli</taxon>
        <taxon>Lactobacillales</taxon>
        <taxon>Lactobacillaceae</taxon>
        <taxon>Lacticaseibacillus</taxon>
    </lineage>
</organism>
<feature type="domain" description="Glucose-6-phosphate dehydrogenase NAD-binding" evidence="8">
    <location>
        <begin position="10"/>
        <end position="188"/>
    </location>
</feature>
<protein>
    <recommendedName>
        <fullName evidence="7">Glucose-6-phosphate 1-dehydrogenase</fullName>
        <shortName evidence="7">G6PD</shortName>
        <ecNumber evidence="7">1.1.1.49</ecNumber>
    </recommendedName>
</protein>
<comment type="catalytic activity">
    <reaction evidence="7">
        <text>D-glucose 6-phosphate + NADP(+) = 6-phospho-D-glucono-1,5-lactone + NADPH + H(+)</text>
        <dbReference type="Rhea" id="RHEA:15841"/>
        <dbReference type="ChEBI" id="CHEBI:15378"/>
        <dbReference type="ChEBI" id="CHEBI:57783"/>
        <dbReference type="ChEBI" id="CHEBI:57955"/>
        <dbReference type="ChEBI" id="CHEBI:58349"/>
        <dbReference type="ChEBI" id="CHEBI:61548"/>
        <dbReference type="EC" id="1.1.1.49"/>
    </reaction>
</comment>
<dbReference type="Proteomes" id="UP001597199">
    <property type="component" value="Unassembled WGS sequence"/>
</dbReference>
<sequence>MSNEVNAVIIMFGGSGDLAHRKLYPALFGLYRKGVLKDHFAVIGTARRPWSDDYYRGVVRDSVAGSEEEHEAEAEAFASHFYYQSHDVTDSSHYVTLKQLAQKLDDQYAVGGNRMYYMAMAPQFFATIATHLKSEALLTKTGFNRLIIEKPFGHDYPSAKELNDALTGTFAEEQIYRIDHYLGKEMAQAILALRFGNPLLKTVWNKDYIKDIQITLAEAVGVEERAGYYETAGALRDMVQNHVMQLLAYLTMDEPTAMTSEAVHEVKSRAFDQLHRYTEEEAAANFIRAQYTAAAIDGQAIKGYREEDGVASASLTDTFVAGRIMTDAPAFAGVPIFIRTGKRLTRKSTQVTVTFKGGKTPFGEGQDAHLTIYIEPSQGYTLELNGKQLGEGNILTPNRLDFRHDPAAIAAAPEAYERLIGEALAGDQTNFNHWRELAQTWHYVDVITAAWQKQTGIETYPAGTMGPQAAFDLLAKDGHQWYWQPTRVRMAD</sequence>
<feature type="binding site" evidence="7">
    <location>
        <position position="218"/>
    </location>
    <ligand>
        <name>substrate</name>
    </ligand>
</feature>
<keyword evidence="5 7" id="KW-0560">Oxidoreductase</keyword>
<evidence type="ECO:0000256" key="5">
    <source>
        <dbReference type="ARBA" id="ARBA00023002"/>
    </source>
</evidence>
<reference evidence="11" key="1">
    <citation type="journal article" date="2019" name="Int. J. Syst. Evol. Microbiol.">
        <title>The Global Catalogue of Microorganisms (GCM) 10K type strain sequencing project: providing services to taxonomists for standard genome sequencing and annotation.</title>
        <authorList>
            <consortium name="The Broad Institute Genomics Platform"/>
            <consortium name="The Broad Institute Genome Sequencing Center for Infectious Disease"/>
            <person name="Wu L."/>
            <person name="Ma J."/>
        </authorList>
    </citation>
    <scope>NUCLEOTIDE SEQUENCE [LARGE SCALE GENOMIC DNA]</scope>
    <source>
        <strain evidence="11">CCM 9110</strain>
    </source>
</reference>
<dbReference type="InterPro" id="IPR022675">
    <property type="entry name" value="G6P_DH_C"/>
</dbReference>